<feature type="compositionally biased region" description="Gly residues" evidence="1">
    <location>
        <begin position="514"/>
        <end position="536"/>
    </location>
</feature>
<feature type="compositionally biased region" description="Gly residues" evidence="1">
    <location>
        <begin position="336"/>
        <end position="390"/>
    </location>
</feature>
<feature type="compositionally biased region" description="Low complexity" evidence="1">
    <location>
        <begin position="504"/>
        <end position="513"/>
    </location>
</feature>
<proteinExistence type="predicted"/>
<feature type="compositionally biased region" description="Gly residues" evidence="1">
    <location>
        <begin position="773"/>
        <end position="784"/>
    </location>
</feature>
<feature type="compositionally biased region" description="Basic and acidic residues" evidence="1">
    <location>
        <begin position="592"/>
        <end position="603"/>
    </location>
</feature>
<feature type="compositionally biased region" description="Gly residues" evidence="1">
    <location>
        <begin position="278"/>
        <end position="306"/>
    </location>
</feature>
<keyword evidence="3" id="KW-1185">Reference proteome</keyword>
<gene>
    <name evidence="2" type="ORF">ACFSXZ_30575</name>
</gene>
<organism evidence="2 3">
    <name type="scientific">Amycolatopsis pigmentata</name>
    <dbReference type="NCBI Taxonomy" id="450801"/>
    <lineage>
        <taxon>Bacteria</taxon>
        <taxon>Bacillati</taxon>
        <taxon>Actinomycetota</taxon>
        <taxon>Actinomycetes</taxon>
        <taxon>Pseudonocardiales</taxon>
        <taxon>Pseudonocardiaceae</taxon>
        <taxon>Amycolatopsis</taxon>
    </lineage>
</organism>
<feature type="region of interest" description="Disordered" evidence="1">
    <location>
        <begin position="214"/>
        <end position="251"/>
    </location>
</feature>
<evidence type="ECO:0000313" key="2">
    <source>
        <dbReference type="EMBL" id="MFD2420682.1"/>
    </source>
</evidence>
<dbReference type="RefSeq" id="WP_378268867.1">
    <property type="nucleotide sequence ID" value="NZ_JBHUKR010000020.1"/>
</dbReference>
<dbReference type="EMBL" id="JBHUKR010000020">
    <property type="protein sequence ID" value="MFD2420682.1"/>
    <property type="molecule type" value="Genomic_DNA"/>
</dbReference>
<feature type="compositionally biased region" description="Low complexity" evidence="1">
    <location>
        <begin position="467"/>
        <end position="476"/>
    </location>
</feature>
<feature type="compositionally biased region" description="Low complexity" evidence="1">
    <location>
        <begin position="307"/>
        <end position="321"/>
    </location>
</feature>
<feature type="compositionally biased region" description="Gly residues" evidence="1">
    <location>
        <begin position="703"/>
        <end position="723"/>
    </location>
</feature>
<reference evidence="3" key="1">
    <citation type="journal article" date="2019" name="Int. J. Syst. Evol. Microbiol.">
        <title>The Global Catalogue of Microorganisms (GCM) 10K type strain sequencing project: providing services to taxonomists for standard genome sequencing and annotation.</title>
        <authorList>
            <consortium name="The Broad Institute Genomics Platform"/>
            <consortium name="The Broad Institute Genome Sequencing Center for Infectious Disease"/>
            <person name="Wu L."/>
            <person name="Ma J."/>
        </authorList>
    </citation>
    <scope>NUCLEOTIDE SEQUENCE [LARGE SCALE GENOMIC DNA]</scope>
    <source>
        <strain evidence="3">CGMCC 4.7645</strain>
    </source>
</reference>
<feature type="compositionally biased region" description="Basic and acidic residues" evidence="1">
    <location>
        <begin position="477"/>
        <end position="503"/>
    </location>
</feature>
<dbReference type="Proteomes" id="UP001597417">
    <property type="component" value="Unassembled WGS sequence"/>
</dbReference>
<feature type="compositionally biased region" description="Gly residues" evidence="1">
    <location>
        <begin position="417"/>
        <end position="453"/>
    </location>
</feature>
<evidence type="ECO:0000256" key="1">
    <source>
        <dbReference type="SAM" id="MobiDB-lite"/>
    </source>
</evidence>
<feature type="region of interest" description="Disordered" evidence="1">
    <location>
        <begin position="1"/>
        <end position="21"/>
    </location>
</feature>
<feature type="region of interest" description="Disordered" evidence="1">
    <location>
        <begin position="266"/>
        <end position="637"/>
    </location>
</feature>
<evidence type="ECO:0000313" key="3">
    <source>
        <dbReference type="Proteomes" id="UP001597417"/>
    </source>
</evidence>
<accession>A0ABW5G3Q2</accession>
<feature type="region of interest" description="Disordered" evidence="1">
    <location>
        <begin position="690"/>
        <end position="730"/>
    </location>
</feature>
<feature type="compositionally biased region" description="Low complexity" evidence="1">
    <location>
        <begin position="407"/>
        <end position="416"/>
    </location>
</feature>
<name>A0ABW5G3Q2_9PSEU</name>
<feature type="region of interest" description="Disordered" evidence="1">
    <location>
        <begin position="755"/>
        <end position="819"/>
    </location>
</feature>
<feature type="compositionally biased region" description="Basic and acidic residues" evidence="1">
    <location>
        <begin position="546"/>
        <end position="556"/>
    </location>
</feature>
<sequence>MADSTAGLAGQDATPPPSWDVNQYKTWDDLDKVVSDLTHNGDAWADLTHNAAAERWYVLEDKLGKAIKALGTANASFQKEVSGLKGQFAGVADQAFQDLASKVYRQSEDVYNTMSSRSYATTVGNIGHDIQSFAQAWWDLVRDAHKTEDTIRSTYKSIIDSATDTATITKAENDLKDAYNKAEEALCTKLRELLGRWRDRYELRGGDLSPLHVEVPFGGPGTQGGGSGGQNGQPDYMPYSYGTPANYETPQQPLLPRQQFAQATPEMPNLPANAPGTGASGAGADSGAGGSGPGAGSSGSGAGGSDPGAAAARQKALQDAKNAADGAIGALQNPSGGAGSGAGDGSGAGSPGTGGGSGSQDGSGGGSSPGTSGSGSQGAGTGGGSGGGDQGAAARQKALQDAKKAADGAIGALQSPGGLGDPGSGTGGGSSGGGSGSGDPGSGTGGGSGGGSDSGAVDPARQQGLQAAKDAANKAIDALKKPGDSPDRTKALQDAKDAADKAIDGLAGPSGSDSGQGGGSGKGGGGSDGSGSGSGSGSPDNQKALQDAKDAADKAIDGLNHPGGTGADGKPSTVSDPNHPGAQSPDTQKALQDAKDAADKAIDGLKNGTGDPSSLSDFLKGTGQPGDPAMGKAEHDAQSAIDKAIESLPGYNGNDAYAQALHQAKDAADHAIQALPDYASVGGAPGEIGAHTPVLNSADPLGGHDGSGFGVGTGGGAGGGGAPGPDARLDTDVAQNEGLHQVGPDGVQQRAVAGVPAGAVQSSPGMPPMMPPGMGGMGGMGAMGGNKREREPNTWLQAEHGTWRDDHDDDEPPSVLGRA</sequence>
<protein>
    <submittedName>
        <fullName evidence="2">Uncharacterized protein</fullName>
    </submittedName>
</protein>
<comment type="caution">
    <text evidence="2">The sequence shown here is derived from an EMBL/GenBank/DDBJ whole genome shotgun (WGS) entry which is preliminary data.</text>
</comment>
<feature type="compositionally biased region" description="Gly residues" evidence="1">
    <location>
        <begin position="218"/>
        <end position="231"/>
    </location>
</feature>